<gene>
    <name evidence="2" type="ORF">FLO80_21425</name>
</gene>
<dbReference type="RefSeq" id="WP_149187098.1">
    <property type="nucleotide sequence ID" value="NZ_VINQ01000039.1"/>
</dbReference>
<keyword evidence="1" id="KW-0472">Membrane</keyword>
<comment type="caution">
    <text evidence="2">The sequence shown here is derived from an EMBL/GenBank/DDBJ whole genome shotgun (WGS) entry which is preliminary data.</text>
</comment>
<name>A0A5A9YWY2_9RHOB</name>
<dbReference type="AlphaFoldDB" id="A0A5A9YWY2"/>
<evidence type="ECO:0000256" key="1">
    <source>
        <dbReference type="SAM" id="Phobius"/>
    </source>
</evidence>
<protein>
    <submittedName>
        <fullName evidence="2">Uncharacterized protein</fullName>
    </submittedName>
</protein>
<evidence type="ECO:0000313" key="2">
    <source>
        <dbReference type="EMBL" id="KAA0909473.1"/>
    </source>
</evidence>
<sequence length="188" mass="20730">MSVKDPFQQLVDEITLIRQDMERLKRTSLDKEDAEALHEMLTEGVDRMFKVGPEIQKAIDNRLLAVAAVIREETAKAAASAAERAISKTRAESLEAARSLSQAAGEARRQAWRYFGGFWVWLTSMLATGAALGVLLAYGTETAKSALSVDDLVRYNCGRSWFGGQVVDQDNGSSFCAFWIRQAPPAEN</sequence>
<organism evidence="2 3">
    <name type="scientific">Aquicoccus porphyridii</name>
    <dbReference type="NCBI Taxonomy" id="1852029"/>
    <lineage>
        <taxon>Bacteria</taxon>
        <taxon>Pseudomonadati</taxon>
        <taxon>Pseudomonadota</taxon>
        <taxon>Alphaproteobacteria</taxon>
        <taxon>Rhodobacterales</taxon>
        <taxon>Paracoccaceae</taxon>
        <taxon>Aquicoccus</taxon>
    </lineage>
</organism>
<dbReference type="Proteomes" id="UP000325291">
    <property type="component" value="Unassembled WGS sequence"/>
</dbReference>
<keyword evidence="1" id="KW-0812">Transmembrane</keyword>
<feature type="transmembrane region" description="Helical" evidence="1">
    <location>
        <begin position="118"/>
        <end position="138"/>
    </location>
</feature>
<accession>A0A5A9YWY2</accession>
<reference evidence="2 3" key="1">
    <citation type="submission" date="2019-07" db="EMBL/GenBank/DDBJ databases">
        <title>Aquicoccus porphyridii gen. nov., sp. nov., isolated from a small marine red alga, Porphyridium marinum.</title>
        <authorList>
            <person name="Liu L."/>
        </authorList>
    </citation>
    <scope>NUCLEOTIDE SEQUENCE [LARGE SCALE GENOMIC DNA]</scope>
    <source>
        <strain evidence="2 3">L1 8-17</strain>
    </source>
</reference>
<proteinExistence type="predicted"/>
<keyword evidence="1" id="KW-1133">Transmembrane helix</keyword>
<keyword evidence="3" id="KW-1185">Reference proteome</keyword>
<dbReference type="EMBL" id="VINQ01000039">
    <property type="protein sequence ID" value="KAA0909473.1"/>
    <property type="molecule type" value="Genomic_DNA"/>
</dbReference>
<evidence type="ECO:0000313" key="3">
    <source>
        <dbReference type="Proteomes" id="UP000325291"/>
    </source>
</evidence>